<dbReference type="PRINTS" id="PR00743">
    <property type="entry name" value="GLHYDRLASE36"/>
</dbReference>
<dbReference type="InterPro" id="IPR013785">
    <property type="entry name" value="Aldolase_TIM"/>
</dbReference>
<name>A0ABQ6I1L0_9MICO</name>
<comment type="caution">
    <text evidence="7">The sequence shown here is derived from an EMBL/GenBank/DDBJ whole genome shotgun (WGS) entry which is preliminary data.</text>
</comment>
<protein>
    <recommendedName>
        <fullName evidence="2">alpha-galactosidase</fullName>
        <ecNumber evidence="2">3.2.1.22</ecNumber>
    </recommendedName>
</protein>
<dbReference type="InterPro" id="IPR013780">
    <property type="entry name" value="Glyco_hydro_b"/>
</dbReference>
<evidence type="ECO:0000313" key="7">
    <source>
        <dbReference type="EMBL" id="GMA23659.1"/>
    </source>
</evidence>
<keyword evidence="4" id="KW-0326">Glycosidase</keyword>
<evidence type="ECO:0000256" key="1">
    <source>
        <dbReference type="ARBA" id="ARBA00001255"/>
    </source>
</evidence>
<dbReference type="InterPro" id="IPR031705">
    <property type="entry name" value="Glyco_hydro_36_C"/>
</dbReference>
<dbReference type="Pfam" id="PF16875">
    <property type="entry name" value="Glyco_hydro_36N"/>
    <property type="match status" value="1"/>
</dbReference>
<dbReference type="EC" id="3.2.1.22" evidence="2"/>
<feature type="domain" description="Glycosyl hydrolase family 36 C-terminal" evidence="5">
    <location>
        <begin position="412"/>
        <end position="492"/>
    </location>
</feature>
<dbReference type="InterPro" id="IPR002252">
    <property type="entry name" value="Glyco_hydro_36"/>
</dbReference>
<dbReference type="PANTHER" id="PTHR43053">
    <property type="entry name" value="GLYCOSIDASE FAMILY 31"/>
    <property type="match status" value="1"/>
</dbReference>
<evidence type="ECO:0000256" key="3">
    <source>
        <dbReference type="ARBA" id="ARBA00022801"/>
    </source>
</evidence>
<comment type="catalytic activity">
    <reaction evidence="1">
        <text>Hydrolysis of terminal, non-reducing alpha-D-galactose residues in alpha-D-galactosides, including galactose oligosaccharides, galactomannans and galactolipids.</text>
        <dbReference type="EC" id="3.2.1.22"/>
    </reaction>
</comment>
<accession>A0ABQ6I1L0</accession>
<evidence type="ECO:0000256" key="2">
    <source>
        <dbReference type="ARBA" id="ARBA00012755"/>
    </source>
</evidence>
<organism evidence="7 8">
    <name type="scientific">Luteimicrobium album</name>
    <dbReference type="NCBI Taxonomy" id="1054550"/>
    <lineage>
        <taxon>Bacteria</taxon>
        <taxon>Bacillati</taxon>
        <taxon>Actinomycetota</taxon>
        <taxon>Actinomycetes</taxon>
        <taxon>Micrococcales</taxon>
        <taxon>Luteimicrobium</taxon>
    </lineage>
</organism>
<gene>
    <name evidence="7" type="ORF">GCM10025864_14180</name>
</gene>
<dbReference type="InterPro" id="IPR050985">
    <property type="entry name" value="Alpha-glycosidase_related"/>
</dbReference>
<sequence length="501" mass="55521">MLSAGVPGFGFAGGEVWGVHVAFSGNSRHYAERLPNGTRVVGGGELLLPGEVRLGEDEAYSSPWLYAVYGDGLDDQARRVHRMLRARPGHPKRPRPVTFNVWEAVFFRQDMPTLLRLAQQAGAAGVERYVLDDGWFLGRTDDSRGLGDWVVDPARFPDGLGPLIDAVQSHGMEFGLWVEPEMVNEDSDVARTQPDWIMRTGGRLPVRSRHQQVLDLTNPAAWDYVRGRLVALLETYDIAYLKWDHNRGLVDAGRSPDGHGGVHEQTLATYRLMDELRRRFPGLEIESCASGGGRVDLGILERTDRVWASDCLDPYERQQINAWTLQLVPPELVGAHIGASPDKTTGRQTGLAFRAGTALLHHLGVEWDLTRVDESSLAELREWISWHRDVRSLAHSGDVVRLDRLDDDAVAVHGVVSQDRSRAVFVAARLATPFDSTPGMLLLRDLDPEVRYRVRVVRGADGREEDPSGGVVVPGRVLMTTGLRCPTLRPGDLAIVELTAR</sequence>
<dbReference type="Proteomes" id="UP001157091">
    <property type="component" value="Unassembled WGS sequence"/>
</dbReference>
<keyword evidence="3" id="KW-0378">Hydrolase</keyword>
<dbReference type="InterPro" id="IPR038417">
    <property type="entry name" value="Alpga-gal_N_sf"/>
</dbReference>
<dbReference type="InterPro" id="IPR031704">
    <property type="entry name" value="Glyco_hydro_36_N"/>
</dbReference>
<dbReference type="Pfam" id="PF16874">
    <property type="entry name" value="Glyco_hydro_36C"/>
    <property type="match status" value="1"/>
</dbReference>
<keyword evidence="8" id="KW-1185">Reference proteome</keyword>
<evidence type="ECO:0000313" key="8">
    <source>
        <dbReference type="Proteomes" id="UP001157091"/>
    </source>
</evidence>
<feature type="domain" description="Glycosyl hydrolase family 36 N-terminal" evidence="6">
    <location>
        <begin position="2"/>
        <end position="54"/>
    </location>
</feature>
<evidence type="ECO:0000259" key="5">
    <source>
        <dbReference type="Pfam" id="PF16874"/>
    </source>
</evidence>
<dbReference type="CDD" id="cd14791">
    <property type="entry name" value="GH36"/>
    <property type="match status" value="1"/>
</dbReference>
<dbReference type="Gene3D" id="2.70.98.60">
    <property type="entry name" value="alpha-galactosidase from lactobacil brevis"/>
    <property type="match status" value="1"/>
</dbReference>
<proteinExistence type="predicted"/>
<dbReference type="Gene3D" id="3.20.20.70">
    <property type="entry name" value="Aldolase class I"/>
    <property type="match status" value="1"/>
</dbReference>
<reference evidence="8" key="1">
    <citation type="journal article" date="2019" name="Int. J. Syst. Evol. Microbiol.">
        <title>The Global Catalogue of Microorganisms (GCM) 10K type strain sequencing project: providing services to taxonomists for standard genome sequencing and annotation.</title>
        <authorList>
            <consortium name="The Broad Institute Genomics Platform"/>
            <consortium name="The Broad Institute Genome Sequencing Center for Infectious Disease"/>
            <person name="Wu L."/>
            <person name="Ma J."/>
        </authorList>
    </citation>
    <scope>NUCLEOTIDE SEQUENCE [LARGE SCALE GENOMIC DNA]</scope>
    <source>
        <strain evidence="8">NBRC 106348</strain>
    </source>
</reference>
<dbReference type="EMBL" id="BSUK01000001">
    <property type="protein sequence ID" value="GMA23659.1"/>
    <property type="molecule type" value="Genomic_DNA"/>
</dbReference>
<dbReference type="PANTHER" id="PTHR43053:SF3">
    <property type="entry name" value="ALPHA-GALACTOSIDASE C-RELATED"/>
    <property type="match status" value="1"/>
</dbReference>
<dbReference type="Gene3D" id="2.60.40.1180">
    <property type="entry name" value="Golgi alpha-mannosidase II"/>
    <property type="match status" value="1"/>
</dbReference>
<dbReference type="Pfam" id="PF02065">
    <property type="entry name" value="Melibiase"/>
    <property type="match status" value="1"/>
</dbReference>
<evidence type="ECO:0000256" key="4">
    <source>
        <dbReference type="ARBA" id="ARBA00023295"/>
    </source>
</evidence>
<dbReference type="InterPro" id="IPR017853">
    <property type="entry name" value="GH"/>
</dbReference>
<dbReference type="SUPFAM" id="SSF51445">
    <property type="entry name" value="(Trans)glycosidases"/>
    <property type="match status" value="1"/>
</dbReference>
<evidence type="ECO:0000259" key="6">
    <source>
        <dbReference type="Pfam" id="PF16875"/>
    </source>
</evidence>